<feature type="compositionally biased region" description="Gly residues" evidence="1">
    <location>
        <begin position="61"/>
        <end position="70"/>
    </location>
</feature>
<proteinExistence type="predicted"/>
<gene>
    <name evidence="4" type="ORF">ACFPET_07220</name>
</gene>
<feature type="transmembrane region" description="Helical" evidence="2">
    <location>
        <begin position="100"/>
        <end position="119"/>
    </location>
</feature>
<dbReference type="RefSeq" id="WP_380619208.1">
    <property type="nucleotide sequence ID" value="NZ_JBHSDK010000010.1"/>
</dbReference>
<evidence type="ECO:0000256" key="2">
    <source>
        <dbReference type="SAM" id="Phobius"/>
    </source>
</evidence>
<evidence type="ECO:0000256" key="3">
    <source>
        <dbReference type="SAM" id="SignalP"/>
    </source>
</evidence>
<feature type="region of interest" description="Disordered" evidence="1">
    <location>
        <begin position="30"/>
        <end position="94"/>
    </location>
</feature>
<protein>
    <recommendedName>
        <fullName evidence="6">MYXO-CTERM domain-containing protein</fullName>
    </recommendedName>
</protein>
<organism evidence="4 5">
    <name type="scientific">Salininema proteolyticum</name>
    <dbReference type="NCBI Taxonomy" id="1607685"/>
    <lineage>
        <taxon>Bacteria</taxon>
        <taxon>Bacillati</taxon>
        <taxon>Actinomycetota</taxon>
        <taxon>Actinomycetes</taxon>
        <taxon>Glycomycetales</taxon>
        <taxon>Glycomycetaceae</taxon>
        <taxon>Salininema</taxon>
    </lineage>
</organism>
<dbReference type="EMBL" id="JBHSDK010000010">
    <property type="protein sequence ID" value="MFC4334984.1"/>
    <property type="molecule type" value="Genomic_DNA"/>
</dbReference>
<feature type="compositionally biased region" description="Basic and acidic residues" evidence="1">
    <location>
        <begin position="76"/>
        <end position="92"/>
    </location>
</feature>
<feature type="signal peptide" evidence="3">
    <location>
        <begin position="1"/>
        <end position="20"/>
    </location>
</feature>
<evidence type="ECO:0008006" key="6">
    <source>
        <dbReference type="Google" id="ProtNLM"/>
    </source>
</evidence>
<keyword evidence="5" id="KW-1185">Reference proteome</keyword>
<dbReference type="Proteomes" id="UP001595823">
    <property type="component" value="Unassembled WGS sequence"/>
</dbReference>
<comment type="caution">
    <text evidence="4">The sequence shown here is derived from an EMBL/GenBank/DDBJ whole genome shotgun (WGS) entry which is preliminary data.</text>
</comment>
<keyword evidence="2" id="KW-0472">Membrane</keyword>
<keyword evidence="2" id="KW-1133">Transmembrane helix</keyword>
<accession>A0ABV8TWY1</accession>
<evidence type="ECO:0000313" key="4">
    <source>
        <dbReference type="EMBL" id="MFC4334984.1"/>
    </source>
</evidence>
<keyword evidence="3" id="KW-0732">Signal</keyword>
<evidence type="ECO:0000313" key="5">
    <source>
        <dbReference type="Proteomes" id="UP001595823"/>
    </source>
</evidence>
<evidence type="ECO:0000256" key="1">
    <source>
        <dbReference type="SAM" id="MobiDB-lite"/>
    </source>
</evidence>
<feature type="chain" id="PRO_5046871025" description="MYXO-CTERM domain-containing protein" evidence="3">
    <location>
        <begin position="21"/>
        <end position="129"/>
    </location>
</feature>
<reference evidence="5" key="1">
    <citation type="journal article" date="2019" name="Int. J. Syst. Evol. Microbiol.">
        <title>The Global Catalogue of Microorganisms (GCM) 10K type strain sequencing project: providing services to taxonomists for standard genome sequencing and annotation.</title>
        <authorList>
            <consortium name="The Broad Institute Genomics Platform"/>
            <consortium name="The Broad Institute Genome Sequencing Center for Infectious Disease"/>
            <person name="Wu L."/>
            <person name="Ma J."/>
        </authorList>
    </citation>
    <scope>NUCLEOTIDE SEQUENCE [LARGE SCALE GENOMIC DNA]</scope>
    <source>
        <strain evidence="5">IBRC-M 10908</strain>
    </source>
</reference>
<keyword evidence="2" id="KW-0812">Transmembrane</keyword>
<sequence>MRTRRGLTSTLAAIAFAALAALALVSGLDEGTPSPAWELADSVNTESPPSPPPGREDSGTGEDGGTAPDGGGDDSESTKDGESPSGKDEKRGAILPDLSMGTQIASSMGLIALAFLLLLPGRKPPPELG</sequence>
<name>A0ABV8TWY1_9ACTN</name>